<keyword evidence="6 12" id="KW-0068">Autocatalytic cleavage</keyword>
<keyword evidence="8 12" id="KW-0238">DNA-binding</keyword>
<evidence type="ECO:0000313" key="17">
    <source>
        <dbReference type="EMBL" id="GAA3711633.1"/>
    </source>
</evidence>
<evidence type="ECO:0000256" key="7">
    <source>
        <dbReference type="ARBA" id="ARBA00023015"/>
    </source>
</evidence>
<dbReference type="InterPro" id="IPR006200">
    <property type="entry name" value="LexA"/>
</dbReference>
<feature type="active site" description="For autocatalytic cleavage activity" evidence="12">
    <location>
        <position position="152"/>
    </location>
</feature>
<comment type="catalytic activity">
    <reaction evidence="12">
        <text>Hydrolysis of Ala-|-Gly bond in repressor LexA.</text>
        <dbReference type="EC" id="3.4.21.88"/>
    </reaction>
</comment>
<gene>
    <name evidence="17" type="primary">lexA_2</name>
    <name evidence="12" type="synonym">lexA</name>
    <name evidence="17" type="ORF">GCM10023082_06820</name>
</gene>
<feature type="domain" description="Peptidase S24/S26A/S26B/S26C" evidence="15">
    <location>
        <begin position="110"/>
        <end position="221"/>
    </location>
</feature>
<reference evidence="18" key="1">
    <citation type="journal article" date="2019" name="Int. J. Syst. Evol. Microbiol.">
        <title>The Global Catalogue of Microorganisms (GCM) 10K type strain sequencing project: providing services to taxonomists for standard genome sequencing and annotation.</title>
        <authorList>
            <consortium name="The Broad Institute Genomics Platform"/>
            <consortium name="The Broad Institute Genome Sequencing Center for Infectious Disease"/>
            <person name="Wu L."/>
            <person name="Ma J."/>
        </authorList>
    </citation>
    <scope>NUCLEOTIDE SEQUENCE [LARGE SCALE GENOMIC DNA]</scope>
    <source>
        <strain evidence="18">JCM 30846</strain>
    </source>
</reference>
<organism evidence="17 18">
    <name type="scientific">Streptomyces tremellae</name>
    <dbReference type="NCBI Taxonomy" id="1124239"/>
    <lineage>
        <taxon>Bacteria</taxon>
        <taxon>Bacillati</taxon>
        <taxon>Actinomycetota</taxon>
        <taxon>Actinomycetes</taxon>
        <taxon>Kitasatosporales</taxon>
        <taxon>Streptomycetaceae</taxon>
        <taxon>Streptomyces</taxon>
    </lineage>
</organism>
<evidence type="ECO:0000256" key="10">
    <source>
        <dbReference type="ARBA" id="ARBA00023204"/>
    </source>
</evidence>
<dbReference type="InterPro" id="IPR006197">
    <property type="entry name" value="Peptidase_S24_LexA"/>
</dbReference>
<keyword evidence="4 12" id="KW-0227">DNA damage</keyword>
<dbReference type="PANTHER" id="PTHR33516">
    <property type="entry name" value="LEXA REPRESSOR"/>
    <property type="match status" value="1"/>
</dbReference>
<dbReference type="SUPFAM" id="SSF51306">
    <property type="entry name" value="LexA/Signal peptidase"/>
    <property type="match status" value="1"/>
</dbReference>
<dbReference type="InterPro" id="IPR039418">
    <property type="entry name" value="LexA-like"/>
</dbReference>
<feature type="region of interest" description="Disordered" evidence="14">
    <location>
        <begin position="1"/>
        <end position="25"/>
    </location>
</feature>
<evidence type="ECO:0000256" key="3">
    <source>
        <dbReference type="ARBA" id="ARBA00022705"/>
    </source>
</evidence>
<dbReference type="Pfam" id="PF00717">
    <property type="entry name" value="Peptidase_S24"/>
    <property type="match status" value="1"/>
</dbReference>
<dbReference type="NCBIfam" id="TIGR00498">
    <property type="entry name" value="lexA"/>
    <property type="match status" value="1"/>
</dbReference>
<dbReference type="SUPFAM" id="SSF46785">
    <property type="entry name" value="Winged helix' DNA-binding domain"/>
    <property type="match status" value="1"/>
</dbReference>
<dbReference type="PANTHER" id="PTHR33516:SF2">
    <property type="entry name" value="LEXA REPRESSOR-RELATED"/>
    <property type="match status" value="1"/>
</dbReference>
<sequence>MEAVTTTSRSGRPPGIRTGDDGLTDRQRRIRNFIAEATEARGYPPSMREIGQAVGLSSTSSVAHQLTAMERKGALRRDPHRPRAYVVPRTATTSTDPSTIGPFPDVVHAPLVGRIAAGTPITAEQHVDDVFALPRRIVGDGDLFVLTVSGNSMIDAQITDGDQVVVRSQPDANNGDIVAAMIDGEATVKRFKRNGTDVWLMPENKEYEPICGREATILGKVTAVMRRL</sequence>
<evidence type="ECO:0000259" key="16">
    <source>
        <dbReference type="Pfam" id="PF01726"/>
    </source>
</evidence>
<keyword evidence="7 12" id="KW-0805">Transcription regulation</keyword>
<keyword evidence="11 12" id="KW-0742">SOS response</keyword>
<feature type="domain" description="LexA repressor DNA-binding" evidence="16">
    <location>
        <begin position="21"/>
        <end position="84"/>
    </location>
</feature>
<dbReference type="HAMAP" id="MF_00015">
    <property type="entry name" value="LexA"/>
    <property type="match status" value="1"/>
</dbReference>
<keyword evidence="5 12" id="KW-0378">Hydrolase</keyword>
<dbReference type="PRINTS" id="PR00726">
    <property type="entry name" value="LEXASERPTASE"/>
</dbReference>
<dbReference type="Gene3D" id="1.10.10.10">
    <property type="entry name" value="Winged helix-like DNA-binding domain superfamily/Winged helix DNA-binding domain"/>
    <property type="match status" value="1"/>
</dbReference>
<dbReference type="InterPro" id="IPR036388">
    <property type="entry name" value="WH-like_DNA-bd_sf"/>
</dbReference>
<dbReference type="Proteomes" id="UP001499884">
    <property type="component" value="Unassembled WGS sequence"/>
</dbReference>
<evidence type="ECO:0000256" key="14">
    <source>
        <dbReference type="SAM" id="MobiDB-lite"/>
    </source>
</evidence>
<dbReference type="InterPro" id="IPR036286">
    <property type="entry name" value="LexA/Signal_pep-like_sf"/>
</dbReference>
<dbReference type="CDD" id="cd06529">
    <property type="entry name" value="S24_LexA-like"/>
    <property type="match status" value="1"/>
</dbReference>
<accession>A0ABP7E125</accession>
<dbReference type="Gene3D" id="2.10.109.10">
    <property type="entry name" value="Umud Fragment, subunit A"/>
    <property type="match status" value="1"/>
</dbReference>
<keyword evidence="18" id="KW-1185">Reference proteome</keyword>
<evidence type="ECO:0000256" key="6">
    <source>
        <dbReference type="ARBA" id="ARBA00022813"/>
    </source>
</evidence>
<dbReference type="InterPro" id="IPR050077">
    <property type="entry name" value="LexA_repressor"/>
</dbReference>
<evidence type="ECO:0000256" key="8">
    <source>
        <dbReference type="ARBA" id="ARBA00023125"/>
    </source>
</evidence>
<dbReference type="EC" id="3.4.21.88" evidence="12"/>
<evidence type="ECO:0000313" key="18">
    <source>
        <dbReference type="Proteomes" id="UP001499884"/>
    </source>
</evidence>
<evidence type="ECO:0000256" key="12">
    <source>
        <dbReference type="HAMAP-Rule" id="MF_00015"/>
    </source>
</evidence>
<keyword evidence="2 12" id="KW-0678">Repressor</keyword>
<keyword evidence="3 12" id="KW-0235">DNA replication</keyword>
<keyword evidence="10 12" id="KW-0234">DNA repair</keyword>
<evidence type="ECO:0000259" key="15">
    <source>
        <dbReference type="Pfam" id="PF00717"/>
    </source>
</evidence>
<feature type="site" description="Cleavage; by autolysis" evidence="12">
    <location>
        <begin position="117"/>
        <end position="118"/>
    </location>
</feature>
<evidence type="ECO:0000256" key="13">
    <source>
        <dbReference type="RuleBase" id="RU003991"/>
    </source>
</evidence>
<evidence type="ECO:0000256" key="2">
    <source>
        <dbReference type="ARBA" id="ARBA00022491"/>
    </source>
</evidence>
<comment type="similarity">
    <text evidence="1 12 13">Belongs to the peptidase S24 family.</text>
</comment>
<evidence type="ECO:0000256" key="9">
    <source>
        <dbReference type="ARBA" id="ARBA00023163"/>
    </source>
</evidence>
<dbReference type="InterPro" id="IPR036390">
    <property type="entry name" value="WH_DNA-bd_sf"/>
</dbReference>
<dbReference type="RefSeq" id="WP_345640853.1">
    <property type="nucleotide sequence ID" value="NZ_BAABEP010000002.1"/>
</dbReference>
<evidence type="ECO:0000256" key="1">
    <source>
        <dbReference type="ARBA" id="ARBA00007484"/>
    </source>
</evidence>
<dbReference type="EMBL" id="BAABEP010000002">
    <property type="protein sequence ID" value="GAA3711633.1"/>
    <property type="molecule type" value="Genomic_DNA"/>
</dbReference>
<comment type="function">
    <text evidence="12">Represses a number of genes involved in the response to DNA damage (SOS response), including recA and lexA. In the presence of single-stranded DNA, RecA interacts with LexA causing an autocatalytic cleavage which disrupts the DNA-binding part of LexA, leading to derepression of the SOS regulon and eventually DNA repair.</text>
</comment>
<protein>
    <recommendedName>
        <fullName evidence="12">LexA repressor</fullName>
        <ecNumber evidence="12">3.4.21.88</ecNumber>
    </recommendedName>
</protein>
<evidence type="ECO:0000256" key="11">
    <source>
        <dbReference type="ARBA" id="ARBA00023236"/>
    </source>
</evidence>
<proteinExistence type="inferred from homology"/>
<feature type="compositionally biased region" description="Polar residues" evidence="14">
    <location>
        <begin position="1"/>
        <end position="10"/>
    </location>
</feature>
<evidence type="ECO:0000256" key="4">
    <source>
        <dbReference type="ARBA" id="ARBA00022763"/>
    </source>
</evidence>
<feature type="DNA-binding region" description="H-T-H motif" evidence="12">
    <location>
        <begin position="47"/>
        <end position="67"/>
    </location>
</feature>
<comment type="subunit">
    <text evidence="12">Homodimer.</text>
</comment>
<feature type="active site" description="For autocatalytic cleavage activity" evidence="12">
    <location>
        <position position="189"/>
    </location>
</feature>
<evidence type="ECO:0000256" key="5">
    <source>
        <dbReference type="ARBA" id="ARBA00022801"/>
    </source>
</evidence>
<keyword evidence="9 12" id="KW-0804">Transcription</keyword>
<name>A0ABP7E125_9ACTN</name>
<dbReference type="InterPro" id="IPR006199">
    <property type="entry name" value="LexA_DNA-bd_dom"/>
</dbReference>
<comment type="caution">
    <text evidence="17">The sequence shown here is derived from an EMBL/GenBank/DDBJ whole genome shotgun (WGS) entry which is preliminary data.</text>
</comment>
<dbReference type="InterPro" id="IPR015927">
    <property type="entry name" value="Peptidase_S24_S26A/B/C"/>
</dbReference>
<dbReference type="Pfam" id="PF01726">
    <property type="entry name" value="LexA_DNA_bind"/>
    <property type="match status" value="1"/>
</dbReference>